<comment type="caution">
    <text evidence="2">The sequence shown here is derived from an EMBL/GenBank/DDBJ whole genome shotgun (WGS) entry which is preliminary data.</text>
</comment>
<feature type="signal peptide" evidence="1">
    <location>
        <begin position="1"/>
        <end position="20"/>
    </location>
</feature>
<gene>
    <name evidence="2" type="ORF">HCU67_03050</name>
</gene>
<dbReference type="InterPro" id="IPR036280">
    <property type="entry name" value="Multihaem_cyt_sf"/>
</dbReference>
<protein>
    <recommendedName>
        <fullName evidence="4">Cytochrome c domain-containing protein</fullName>
    </recommendedName>
</protein>
<organism evidence="2 3">
    <name type="scientific">Croceivirga thetidis</name>
    <dbReference type="NCBI Taxonomy" id="2721623"/>
    <lineage>
        <taxon>Bacteria</taxon>
        <taxon>Pseudomonadati</taxon>
        <taxon>Bacteroidota</taxon>
        <taxon>Flavobacteriia</taxon>
        <taxon>Flavobacteriales</taxon>
        <taxon>Flavobacteriaceae</taxon>
        <taxon>Croceivirga</taxon>
    </lineage>
</organism>
<keyword evidence="3" id="KW-1185">Reference proteome</keyword>
<evidence type="ECO:0000313" key="2">
    <source>
        <dbReference type="EMBL" id="NKI30905.1"/>
    </source>
</evidence>
<name>A0ABX1GLW1_9FLAO</name>
<proteinExistence type="predicted"/>
<sequence length="202" mass="22860">MKTKLILIYAIFLTAVLLLAATNRTTLPEYVAVTTSSTNSTSEEAFHKMMDVLTHERCVNCHPNDNVPKQGDDSHPHYFGISRGQNNLGYEATNCNTCHHEENNPYSGVPGAPEWSLAPHSMRWEGLNRYEIAESMMDPERNGGRTPEETLHHLTEHELVLWAWTPGVDAEGNPRELPPVPLDEYKEAVEKWFEEGHIIPTE</sequence>
<evidence type="ECO:0008006" key="4">
    <source>
        <dbReference type="Google" id="ProtNLM"/>
    </source>
</evidence>
<reference evidence="2 3" key="1">
    <citation type="submission" date="2020-04" db="EMBL/GenBank/DDBJ databases">
        <authorList>
            <person name="Yoon J."/>
        </authorList>
    </citation>
    <scope>NUCLEOTIDE SEQUENCE [LARGE SCALE GENOMIC DNA]</scope>
    <source>
        <strain evidence="2 3">DJ-13</strain>
    </source>
</reference>
<dbReference type="SUPFAM" id="SSF48695">
    <property type="entry name" value="Multiheme cytochromes"/>
    <property type="match status" value="1"/>
</dbReference>
<accession>A0ABX1GLW1</accession>
<feature type="chain" id="PRO_5046207097" description="Cytochrome c domain-containing protein" evidence="1">
    <location>
        <begin position="21"/>
        <end position="202"/>
    </location>
</feature>
<dbReference type="Proteomes" id="UP000718451">
    <property type="component" value="Unassembled WGS sequence"/>
</dbReference>
<evidence type="ECO:0000313" key="3">
    <source>
        <dbReference type="Proteomes" id="UP000718451"/>
    </source>
</evidence>
<dbReference type="EMBL" id="JAAWWL010000001">
    <property type="protein sequence ID" value="NKI30905.1"/>
    <property type="molecule type" value="Genomic_DNA"/>
</dbReference>
<evidence type="ECO:0000256" key="1">
    <source>
        <dbReference type="SAM" id="SignalP"/>
    </source>
</evidence>
<keyword evidence="1" id="KW-0732">Signal</keyword>
<dbReference type="RefSeq" id="WP_168551129.1">
    <property type="nucleotide sequence ID" value="NZ_JAAWWL010000001.1"/>
</dbReference>